<dbReference type="EMBL" id="JAGQHS010000431">
    <property type="protein sequence ID" value="MCA9759664.1"/>
    <property type="molecule type" value="Genomic_DNA"/>
</dbReference>
<dbReference type="PROSITE" id="PS01124">
    <property type="entry name" value="HTH_ARAC_FAMILY_2"/>
    <property type="match status" value="1"/>
</dbReference>
<evidence type="ECO:0000313" key="6">
    <source>
        <dbReference type="Proteomes" id="UP000739538"/>
    </source>
</evidence>
<dbReference type="AlphaFoldDB" id="A0A956SHI1"/>
<dbReference type="Pfam" id="PF12833">
    <property type="entry name" value="HTH_18"/>
    <property type="match status" value="1"/>
</dbReference>
<evidence type="ECO:0000256" key="2">
    <source>
        <dbReference type="ARBA" id="ARBA00023125"/>
    </source>
</evidence>
<dbReference type="GO" id="GO:0043565">
    <property type="term" value="F:sequence-specific DNA binding"/>
    <property type="evidence" value="ECO:0007669"/>
    <property type="project" value="InterPro"/>
</dbReference>
<proteinExistence type="predicted"/>
<keyword evidence="1" id="KW-0805">Transcription regulation</keyword>
<accession>A0A956SHI1</accession>
<dbReference type="PANTHER" id="PTHR43280:SF2">
    <property type="entry name" value="HTH-TYPE TRANSCRIPTIONAL REGULATOR EXSA"/>
    <property type="match status" value="1"/>
</dbReference>
<dbReference type="PRINTS" id="PR00032">
    <property type="entry name" value="HTHARAC"/>
</dbReference>
<dbReference type="InterPro" id="IPR009057">
    <property type="entry name" value="Homeodomain-like_sf"/>
</dbReference>
<dbReference type="Gene3D" id="1.10.10.60">
    <property type="entry name" value="Homeodomain-like"/>
    <property type="match status" value="1"/>
</dbReference>
<reference evidence="5" key="1">
    <citation type="submission" date="2020-04" db="EMBL/GenBank/DDBJ databases">
        <authorList>
            <person name="Zhang T."/>
        </authorList>
    </citation>
    <scope>NUCLEOTIDE SEQUENCE</scope>
    <source>
        <strain evidence="5">HKST-UBA02</strain>
    </source>
</reference>
<dbReference type="InterPro" id="IPR018060">
    <property type="entry name" value="HTH_AraC"/>
</dbReference>
<dbReference type="PANTHER" id="PTHR43280">
    <property type="entry name" value="ARAC-FAMILY TRANSCRIPTIONAL REGULATOR"/>
    <property type="match status" value="1"/>
</dbReference>
<dbReference type="SUPFAM" id="SSF46689">
    <property type="entry name" value="Homeodomain-like"/>
    <property type="match status" value="1"/>
</dbReference>
<reference evidence="5" key="2">
    <citation type="journal article" date="2021" name="Microbiome">
        <title>Successional dynamics and alternative stable states in a saline activated sludge microbial community over 9 years.</title>
        <authorList>
            <person name="Wang Y."/>
            <person name="Ye J."/>
            <person name="Ju F."/>
            <person name="Liu L."/>
            <person name="Boyd J.A."/>
            <person name="Deng Y."/>
            <person name="Parks D.H."/>
            <person name="Jiang X."/>
            <person name="Yin X."/>
            <person name="Woodcroft B.J."/>
            <person name="Tyson G.W."/>
            <person name="Hugenholtz P."/>
            <person name="Polz M.F."/>
            <person name="Zhang T."/>
        </authorList>
    </citation>
    <scope>NUCLEOTIDE SEQUENCE</scope>
    <source>
        <strain evidence="5">HKST-UBA02</strain>
    </source>
</reference>
<dbReference type="Proteomes" id="UP000739538">
    <property type="component" value="Unassembled WGS sequence"/>
</dbReference>
<gene>
    <name evidence="5" type="ORF">KDA27_27960</name>
</gene>
<dbReference type="InterPro" id="IPR020449">
    <property type="entry name" value="Tscrpt_reg_AraC-type_HTH"/>
</dbReference>
<evidence type="ECO:0000313" key="5">
    <source>
        <dbReference type="EMBL" id="MCA9759664.1"/>
    </source>
</evidence>
<keyword evidence="2" id="KW-0238">DNA-binding</keyword>
<name>A0A956SHI1_UNCEI</name>
<comment type="caution">
    <text evidence="5">The sequence shown here is derived from an EMBL/GenBank/DDBJ whole genome shotgun (WGS) entry which is preliminary data.</text>
</comment>
<organism evidence="5 6">
    <name type="scientific">Eiseniibacteriota bacterium</name>
    <dbReference type="NCBI Taxonomy" id="2212470"/>
    <lineage>
        <taxon>Bacteria</taxon>
        <taxon>Candidatus Eiseniibacteriota</taxon>
    </lineage>
</organism>
<sequence>RHAAELLLQPEDGTGKMLTIAFDSGFASKATFNRVFKAHVGMTPSQFRTEAERDHPILTSPDRWDVATNPA</sequence>
<evidence type="ECO:0000256" key="3">
    <source>
        <dbReference type="ARBA" id="ARBA00023163"/>
    </source>
</evidence>
<feature type="non-terminal residue" evidence="5">
    <location>
        <position position="1"/>
    </location>
</feature>
<feature type="domain" description="HTH araC/xylS-type" evidence="4">
    <location>
        <begin position="1"/>
        <end position="50"/>
    </location>
</feature>
<keyword evidence="3" id="KW-0804">Transcription</keyword>
<dbReference type="GO" id="GO:0003700">
    <property type="term" value="F:DNA-binding transcription factor activity"/>
    <property type="evidence" value="ECO:0007669"/>
    <property type="project" value="InterPro"/>
</dbReference>
<evidence type="ECO:0000256" key="1">
    <source>
        <dbReference type="ARBA" id="ARBA00023015"/>
    </source>
</evidence>
<evidence type="ECO:0000259" key="4">
    <source>
        <dbReference type="PROSITE" id="PS01124"/>
    </source>
</evidence>
<protein>
    <submittedName>
        <fullName evidence="5">Helix-turn-helix domain-containing protein</fullName>
    </submittedName>
</protein>